<keyword evidence="6" id="KW-0520">NAD</keyword>
<keyword evidence="7 9" id="KW-0456">Lyase</keyword>
<evidence type="ECO:0000256" key="4">
    <source>
        <dbReference type="ARBA" id="ARBA00011990"/>
    </source>
</evidence>
<evidence type="ECO:0000256" key="2">
    <source>
        <dbReference type="ARBA" id="ARBA00001911"/>
    </source>
</evidence>
<comment type="similarity">
    <text evidence="3">Belongs to the NAD(P)-dependent epimerase/dehydratase family. dTDP-glucose dehydratase subfamily.</text>
</comment>
<dbReference type="KEGG" id="aqg:HRU87_02300"/>
<dbReference type="InterPro" id="IPR005888">
    <property type="entry name" value="dTDP_Gluc_deHydtase"/>
</dbReference>
<name>A0A7D4TK44_9MICO</name>
<gene>
    <name evidence="9" type="primary">rfbB</name>
    <name evidence="9" type="ORF">HRU87_02300</name>
</gene>
<accession>A0A7D4TK44</accession>
<dbReference type="SUPFAM" id="SSF51735">
    <property type="entry name" value="NAD(P)-binding Rossmann-fold domains"/>
    <property type="match status" value="1"/>
</dbReference>
<dbReference type="EC" id="4.2.1.46" evidence="4"/>
<protein>
    <recommendedName>
        <fullName evidence="5">dTDP-glucose 4,6-dehydratase</fullName>
        <ecNumber evidence="4">4.2.1.46</ecNumber>
    </recommendedName>
</protein>
<dbReference type="InterPro" id="IPR016040">
    <property type="entry name" value="NAD(P)-bd_dom"/>
</dbReference>
<dbReference type="AlphaFoldDB" id="A0A7D4TK44"/>
<comment type="cofactor">
    <cofactor evidence="2">
        <name>NAD(+)</name>
        <dbReference type="ChEBI" id="CHEBI:57540"/>
    </cofactor>
</comment>
<proteinExistence type="inferred from homology"/>
<dbReference type="Gene3D" id="3.90.25.10">
    <property type="entry name" value="UDP-galactose 4-epimerase, domain 1"/>
    <property type="match status" value="1"/>
</dbReference>
<dbReference type="CDD" id="cd05246">
    <property type="entry name" value="dTDP_GD_SDR_e"/>
    <property type="match status" value="1"/>
</dbReference>
<dbReference type="PANTHER" id="PTHR43000">
    <property type="entry name" value="DTDP-D-GLUCOSE 4,6-DEHYDRATASE-RELATED"/>
    <property type="match status" value="1"/>
</dbReference>
<dbReference type="NCBIfam" id="TIGR01181">
    <property type="entry name" value="dTDP_gluc_dehyt"/>
    <property type="match status" value="1"/>
</dbReference>
<comment type="catalytic activity">
    <reaction evidence="1">
        <text>dTDP-alpha-D-glucose = dTDP-4-dehydro-6-deoxy-alpha-D-glucose + H2O</text>
        <dbReference type="Rhea" id="RHEA:17221"/>
        <dbReference type="ChEBI" id="CHEBI:15377"/>
        <dbReference type="ChEBI" id="CHEBI:57477"/>
        <dbReference type="ChEBI" id="CHEBI:57649"/>
        <dbReference type="EC" id="4.2.1.46"/>
    </reaction>
</comment>
<dbReference type="Pfam" id="PF16363">
    <property type="entry name" value="GDP_Man_Dehyd"/>
    <property type="match status" value="1"/>
</dbReference>
<dbReference type="GO" id="GO:0008460">
    <property type="term" value="F:dTDP-glucose 4,6-dehydratase activity"/>
    <property type="evidence" value="ECO:0007669"/>
    <property type="project" value="UniProtKB-EC"/>
</dbReference>
<dbReference type="InterPro" id="IPR036291">
    <property type="entry name" value="NAD(P)-bd_dom_sf"/>
</dbReference>
<reference evidence="9 10" key="1">
    <citation type="submission" date="2020-05" db="EMBL/GenBank/DDBJ databases">
        <title>Aquirufa sp. strain 15G-AUS-rot a new Aquirufa species.</title>
        <authorList>
            <person name="Pitt A."/>
            <person name="Hahn M.W."/>
        </authorList>
    </citation>
    <scope>NUCLEOTIDE SEQUENCE [LARGE SCALE GENOMIC DNA]</scope>
    <source>
        <strain evidence="9 10">15G-AUS-rot</strain>
    </source>
</reference>
<evidence type="ECO:0000256" key="1">
    <source>
        <dbReference type="ARBA" id="ARBA00001539"/>
    </source>
</evidence>
<dbReference type="RefSeq" id="WP_173493349.1">
    <property type="nucleotide sequence ID" value="NZ_CP054056.1"/>
</dbReference>
<evidence type="ECO:0000256" key="5">
    <source>
        <dbReference type="ARBA" id="ARBA00016977"/>
    </source>
</evidence>
<dbReference type="EMBL" id="CP054056">
    <property type="protein sequence ID" value="QKJ25052.1"/>
    <property type="molecule type" value="Genomic_DNA"/>
</dbReference>
<dbReference type="Gene3D" id="3.40.50.720">
    <property type="entry name" value="NAD(P)-binding Rossmann-like Domain"/>
    <property type="match status" value="1"/>
</dbReference>
<keyword evidence="10" id="KW-1185">Reference proteome</keyword>
<evidence type="ECO:0000256" key="3">
    <source>
        <dbReference type="ARBA" id="ARBA00008178"/>
    </source>
</evidence>
<organism evidence="9 10">
    <name type="scientific">Aquiluna borgnonia</name>
    <dbReference type="NCBI Taxonomy" id="2499157"/>
    <lineage>
        <taxon>Bacteria</taxon>
        <taxon>Bacillati</taxon>
        <taxon>Actinomycetota</taxon>
        <taxon>Actinomycetes</taxon>
        <taxon>Micrococcales</taxon>
        <taxon>Microbacteriaceae</taxon>
        <taxon>Luna cluster</taxon>
        <taxon>Luna-1 subcluster</taxon>
        <taxon>Aquiluna</taxon>
    </lineage>
</organism>
<evidence type="ECO:0000256" key="6">
    <source>
        <dbReference type="ARBA" id="ARBA00023027"/>
    </source>
</evidence>
<evidence type="ECO:0000256" key="7">
    <source>
        <dbReference type="ARBA" id="ARBA00023239"/>
    </source>
</evidence>
<sequence>MRVLVTGGAGFIGSNFVSRSISQFPNLSIIVLDSLTYAGKLANLEAHLGEIEFVHGDIRDSALLDQLVSRVDLVVHFAAESHNDNSLNGPRVFYETNVLGTLNLASACVKYGVRLHHVSTDEVFGDLPLDSELEFDVETPYNPSSPYSASKAASDQLVRAWVRSFGLTATISNCSNNYGKHQHWEKLIPATVLRIYRGERPKVYGDGKNVRDWIHVDDHTDGIWAVINKGEVGSTYLLGARDRKDNLSLVTGLLAAAKRNPSEIEFVEDRAGHDKKYAINPESAWRLGWRPNHSDIEVQLPELYDFYSSRARAEFGE</sequence>
<dbReference type="GO" id="GO:0009225">
    <property type="term" value="P:nucleotide-sugar metabolic process"/>
    <property type="evidence" value="ECO:0007669"/>
    <property type="project" value="InterPro"/>
</dbReference>
<evidence type="ECO:0000259" key="8">
    <source>
        <dbReference type="Pfam" id="PF16363"/>
    </source>
</evidence>
<dbReference type="Proteomes" id="UP000501003">
    <property type="component" value="Chromosome"/>
</dbReference>
<evidence type="ECO:0000313" key="10">
    <source>
        <dbReference type="Proteomes" id="UP000501003"/>
    </source>
</evidence>
<feature type="domain" description="NAD(P)-binding" evidence="8">
    <location>
        <begin position="4"/>
        <end position="293"/>
    </location>
</feature>
<evidence type="ECO:0000313" key="9">
    <source>
        <dbReference type="EMBL" id="QKJ25052.1"/>
    </source>
</evidence>